<evidence type="ECO:0000256" key="2">
    <source>
        <dbReference type="ARBA" id="ARBA00009865"/>
    </source>
</evidence>
<proteinExistence type="inferred from homology"/>
<evidence type="ECO:0000313" key="7">
    <source>
        <dbReference type="EMBL" id="NHC14173.1"/>
    </source>
</evidence>
<evidence type="ECO:0000256" key="1">
    <source>
        <dbReference type="ARBA" id="ARBA00004834"/>
    </source>
</evidence>
<feature type="domain" description="Atrophied bacterial Ig" evidence="6">
    <location>
        <begin position="269"/>
        <end position="347"/>
    </location>
</feature>
<gene>
    <name evidence="7" type="ORF">G9H71_10305</name>
</gene>
<feature type="domain" description="Atrophied bacterial Ig" evidence="6">
    <location>
        <begin position="358"/>
        <end position="435"/>
    </location>
</feature>
<evidence type="ECO:0000259" key="6">
    <source>
        <dbReference type="Pfam" id="PF20578"/>
    </source>
</evidence>
<dbReference type="EMBL" id="JAANNP010000004">
    <property type="protein sequence ID" value="NHC14173.1"/>
    <property type="molecule type" value="Genomic_DNA"/>
</dbReference>
<dbReference type="Gene3D" id="2.115.10.20">
    <property type="entry name" value="Glycosyl hydrolase domain, family 43"/>
    <property type="match status" value="1"/>
</dbReference>
<sequence length="894" mass="94190">MQRRSRTPFPGRGRAGARLGALVSAVSLSLLAGTVATGPTAAQAADVTEGLLLHYELEGDTGGVALDVSGNGRNGTLNGTAVETPGQGLAFNGSNTYVRLPNNVMAGLSSISVAADVFINTGQATPYFIWGLGNSSGSNGNGYLFTTGNDYRTTIATGNWTTEQNTRPSPSRNLTRGVWKHVAYTLAGGVGVVYENGVEVGRNSAVTITPGQIGNGVTTANYIGRSLYSGDRYFNGRVRDFRVYSRALASSEVAQLASTVTSQAVVLDKASLDLGPVWDLEGDLTLPTSGANGSTISWSTSNAGVITSEGRVTRPAVGAGSVRAVLTATITSGGVSDTKEFEVRVLAEFSDAEKAKRDAEALFVNNADDVRGNLTLPTSGKYGSTISWSSESPGVVSTSGVVNRPAARDEEVTLTATITNGAATVAKRVPALVRKRPAAAPLKGYAFPYFTGEGTANGEQIYFAVSQGNDPLHWRELNGGQPVITSDQGEKGLRDPFIIRSPEGDKFYMIATDLKIYGNGDWTRAQAQGSRYIEVWESTDLVNWSKQRHVLVSPKEAGNTWAPEAYYDDALGAYVVFWASKVYAANDPNHTGSQYQKMMYATTRDFHTFTEPKVWYDPGYAVIDSTVIKNGDTYYRFTKDERGRSASAPCGKFPFQQKAGSVLSTSWTMIKTCIGQGQVSQAEGPTVFKSNTEDKWYLFIDENGGRGYVPFETTDLESGNWTLSTNYQLPARPRHGTVLPVTQAEYDRLSAMAPQACTASFSGRVNGPLQLTSGVTCLSGADIRGAVTVGAGASLVANGSSIRGSLTTSGAKSVALTDTAVNGTVTTTGTTRLLRIVDAEVSGQVRVDGTTSAVPADLSGTAVKGKLYCTGNAAAPTLAGTSATGHGYGQCAAV</sequence>
<comment type="similarity">
    <text evidence="2">Belongs to the glycosyl hydrolase 43 family.</text>
</comment>
<dbReference type="Pfam" id="PF13385">
    <property type="entry name" value="Laminin_G_3"/>
    <property type="match status" value="1"/>
</dbReference>
<dbReference type="Gene3D" id="2.60.120.200">
    <property type="match status" value="1"/>
</dbReference>
<organism evidence="7 8">
    <name type="scientific">Motilibacter deserti</name>
    <dbReference type="NCBI Taxonomy" id="2714956"/>
    <lineage>
        <taxon>Bacteria</taxon>
        <taxon>Bacillati</taxon>
        <taxon>Actinomycetota</taxon>
        <taxon>Actinomycetes</taxon>
        <taxon>Motilibacterales</taxon>
        <taxon>Motilibacteraceae</taxon>
        <taxon>Motilibacter</taxon>
    </lineage>
</organism>
<dbReference type="InterPro" id="IPR006710">
    <property type="entry name" value="Glyco_hydro_43"/>
</dbReference>
<dbReference type="Pfam" id="PF20578">
    <property type="entry name" value="aBig_2"/>
    <property type="match status" value="2"/>
</dbReference>
<feature type="signal peptide" evidence="5">
    <location>
        <begin position="1"/>
        <end position="32"/>
    </location>
</feature>
<dbReference type="InterPro" id="IPR023296">
    <property type="entry name" value="Glyco_hydro_beta-prop_sf"/>
</dbReference>
<dbReference type="InterPro" id="IPR050727">
    <property type="entry name" value="GH43_arabinanases"/>
</dbReference>
<comment type="caution">
    <text evidence="7">The sequence shown here is derived from an EMBL/GenBank/DDBJ whole genome shotgun (WGS) entry which is preliminary data.</text>
</comment>
<dbReference type="RefSeq" id="WP_166281421.1">
    <property type="nucleotide sequence ID" value="NZ_JAANNP010000004.1"/>
</dbReference>
<dbReference type="Proteomes" id="UP000800981">
    <property type="component" value="Unassembled WGS sequence"/>
</dbReference>
<evidence type="ECO:0000256" key="4">
    <source>
        <dbReference type="ARBA" id="ARBA00023295"/>
    </source>
</evidence>
<evidence type="ECO:0000256" key="5">
    <source>
        <dbReference type="SAM" id="SignalP"/>
    </source>
</evidence>
<reference evidence="7 8" key="1">
    <citation type="submission" date="2020-03" db="EMBL/GenBank/DDBJ databases">
        <title>Two novel Motilibacter sp.</title>
        <authorList>
            <person name="Liu S."/>
        </authorList>
    </citation>
    <scope>NUCLEOTIDE SEQUENCE [LARGE SCALE GENOMIC DNA]</scope>
    <source>
        <strain evidence="7 8">E257</strain>
    </source>
</reference>
<dbReference type="SUPFAM" id="SSF49899">
    <property type="entry name" value="Concanavalin A-like lectins/glucanases"/>
    <property type="match status" value="1"/>
</dbReference>
<keyword evidence="4" id="KW-0326">Glycosidase</keyword>
<evidence type="ECO:0000313" key="8">
    <source>
        <dbReference type="Proteomes" id="UP000800981"/>
    </source>
</evidence>
<protein>
    <submittedName>
        <fullName evidence="7">Family 43 glycosylhydrolase</fullName>
    </submittedName>
</protein>
<dbReference type="InterPro" id="IPR046780">
    <property type="entry name" value="aBig_2"/>
</dbReference>
<name>A0ABX0GTE0_9ACTN</name>
<accession>A0ABX0GTE0</accession>
<keyword evidence="5" id="KW-0732">Signal</keyword>
<evidence type="ECO:0000256" key="3">
    <source>
        <dbReference type="ARBA" id="ARBA00022801"/>
    </source>
</evidence>
<keyword evidence="3" id="KW-0378">Hydrolase</keyword>
<dbReference type="PANTHER" id="PTHR43301:SF3">
    <property type="entry name" value="ARABINAN ENDO-1,5-ALPHA-L-ARABINOSIDASE A-RELATED"/>
    <property type="match status" value="1"/>
</dbReference>
<dbReference type="CDD" id="cd08983">
    <property type="entry name" value="GH43_Bt3655-like"/>
    <property type="match status" value="1"/>
</dbReference>
<dbReference type="Pfam" id="PF04616">
    <property type="entry name" value="Glyco_hydro_43"/>
    <property type="match status" value="1"/>
</dbReference>
<dbReference type="InterPro" id="IPR013320">
    <property type="entry name" value="ConA-like_dom_sf"/>
</dbReference>
<feature type="chain" id="PRO_5046284746" evidence="5">
    <location>
        <begin position="33"/>
        <end position="894"/>
    </location>
</feature>
<dbReference type="PANTHER" id="PTHR43301">
    <property type="entry name" value="ARABINAN ENDO-1,5-ALPHA-L-ARABINOSIDASE"/>
    <property type="match status" value="1"/>
</dbReference>
<keyword evidence="8" id="KW-1185">Reference proteome</keyword>
<dbReference type="SUPFAM" id="SSF75005">
    <property type="entry name" value="Arabinanase/levansucrase/invertase"/>
    <property type="match status" value="2"/>
</dbReference>
<comment type="pathway">
    <text evidence="1">Glycan metabolism; L-arabinan degradation.</text>
</comment>